<gene>
    <name evidence="3" type="ORF">N8I77_006885</name>
</gene>
<evidence type="ECO:0000256" key="1">
    <source>
        <dbReference type="ARBA" id="ARBA00022737"/>
    </source>
</evidence>
<proteinExistence type="predicted"/>
<name>A0AAD9SGP9_PHOAM</name>
<dbReference type="Gene3D" id="3.40.50.300">
    <property type="entry name" value="P-loop containing nucleotide triphosphate hydrolases"/>
    <property type="match status" value="1"/>
</dbReference>
<dbReference type="Pfam" id="PF24883">
    <property type="entry name" value="NPHP3_N"/>
    <property type="match status" value="1"/>
</dbReference>
<dbReference type="InterPro" id="IPR056884">
    <property type="entry name" value="NPHP3-like_N"/>
</dbReference>
<dbReference type="EMBL" id="JAUJFL010000003">
    <property type="protein sequence ID" value="KAK2608264.1"/>
    <property type="molecule type" value="Genomic_DNA"/>
</dbReference>
<dbReference type="PANTHER" id="PTHR10039:SF5">
    <property type="entry name" value="NACHT DOMAIN-CONTAINING PROTEIN"/>
    <property type="match status" value="1"/>
</dbReference>
<dbReference type="PANTHER" id="PTHR10039">
    <property type="entry name" value="AMELOGENIN"/>
    <property type="match status" value="1"/>
</dbReference>
<evidence type="ECO:0000313" key="3">
    <source>
        <dbReference type="EMBL" id="KAK2608264.1"/>
    </source>
</evidence>
<comment type="caution">
    <text evidence="3">The sequence shown here is derived from an EMBL/GenBank/DDBJ whole genome shotgun (WGS) entry which is preliminary data.</text>
</comment>
<sequence>MTIPGNHLLDRLNLSAISMEAIGLASSIVAFIDVAFKIVRGTHEVYTSVNGATQINDHTGVVVGDLQRVTAELRSHPQSSNDLDLVELASKCQELSDELLQLLHKFLPKTPGKWQSFVATCRILRKQKEAASMEACLDRYRQQISERLLWLLFKQQSPIKKTLDTMLYHANTLHNSNARKMEDVEYQLSQTLQYLEHFDLAKKKSDHDTQQIQELLTQTNDRLDDLQIYMGAPDVGTSKLSRCLEDLVSQAQNLYALVQAMPSQNQILRRLFYRSIFRREDEVIDATGDTFKWVFETASEEPRLVSHLTLHSDAIACDEPLEESEETLRFKTSRIFMDFLRYPGSTLFIEGKAGCGKSTFMKYVAHQEFTNSSLKAWAGTKKLVAIKVFFWQSDDPLQESIEGFFRSILFQVLSQCPELTGDVFLHHSADEIDAVEYRLSELQDAFERLLSLRIEDTYCFFCFIDGLDEHQGDNLSHENLASQLVSWASLNNVKIMCSARPYTVFIETFREAGDVVEFHKLTRSDITNFAEVKFTKSLSKPKFLEAQRNCLGLVQDITENAQGIFLWASMVVRTLINQVLDRDDSEKALRRRLQECIERDSLESLFELILQRVEKAPYVQMRSNMVLYLAAHNPFESPLNALIFSWLDELEWFHGSPDANAPLDDDQEDYSEESISPRIQRVTSLIHQLTQGLLEVVDTRDPAPYFRYRVDLYHRSVRDFLTQRWKTGVRSSPFSSPELEAQAYCRLRSLEAKCRTRRRFIHADQISGLGEDADASVTNNLRSLFEYTFVWLGSCSRKNDPPPKECLRDFEKALLQSQDSFPPFLLGRMLINDEVSWRYHSRNALDSTSFLHWAAYWAQGEFVKARLSSITSHRSRNPASLSELNLLLSSSFAADVETTRYLLSNGHRPDESLKIFDLQMGPDRERQNQEAHIEEWSGAPPTWESIHQSMGHQLSGLDYNTTVWMVFLRDFASNVKLYCWKRRVASSWPLHLDREWLERLSKITEAYLEAGADPSAYFLLFHHSPRNMYKATLYQMVDVFKPENLASFDDLLRKPWWKDILFGKGLISNPTTYQPVTTDLLLGGDWKVLGVGLDNGQELMGSFKVRVF</sequence>
<keyword evidence="4" id="KW-1185">Reference proteome</keyword>
<protein>
    <recommendedName>
        <fullName evidence="2">Nephrocystin 3-like N-terminal domain-containing protein</fullName>
    </recommendedName>
</protein>
<feature type="domain" description="Nephrocystin 3-like N-terminal" evidence="2">
    <location>
        <begin position="338"/>
        <end position="500"/>
    </location>
</feature>
<dbReference type="Proteomes" id="UP001265746">
    <property type="component" value="Unassembled WGS sequence"/>
</dbReference>
<reference evidence="3" key="1">
    <citation type="submission" date="2023-06" db="EMBL/GenBank/DDBJ databases">
        <authorList>
            <person name="Noh H."/>
        </authorList>
    </citation>
    <scope>NUCLEOTIDE SEQUENCE</scope>
    <source>
        <strain evidence="3">DUCC20226</strain>
    </source>
</reference>
<dbReference type="InterPro" id="IPR027417">
    <property type="entry name" value="P-loop_NTPase"/>
</dbReference>
<dbReference type="SUPFAM" id="SSF52540">
    <property type="entry name" value="P-loop containing nucleoside triphosphate hydrolases"/>
    <property type="match status" value="1"/>
</dbReference>
<evidence type="ECO:0000313" key="4">
    <source>
        <dbReference type="Proteomes" id="UP001265746"/>
    </source>
</evidence>
<keyword evidence="1" id="KW-0677">Repeat</keyword>
<organism evidence="3 4">
    <name type="scientific">Phomopsis amygdali</name>
    <name type="common">Fusicoccum amygdali</name>
    <dbReference type="NCBI Taxonomy" id="1214568"/>
    <lineage>
        <taxon>Eukaryota</taxon>
        <taxon>Fungi</taxon>
        <taxon>Dikarya</taxon>
        <taxon>Ascomycota</taxon>
        <taxon>Pezizomycotina</taxon>
        <taxon>Sordariomycetes</taxon>
        <taxon>Sordariomycetidae</taxon>
        <taxon>Diaporthales</taxon>
        <taxon>Diaporthaceae</taxon>
        <taxon>Diaporthe</taxon>
    </lineage>
</organism>
<accession>A0AAD9SGP9</accession>
<dbReference type="AlphaFoldDB" id="A0AAD9SGP9"/>
<evidence type="ECO:0000259" key="2">
    <source>
        <dbReference type="Pfam" id="PF24883"/>
    </source>
</evidence>